<evidence type="ECO:0000256" key="1">
    <source>
        <dbReference type="SAM" id="SignalP"/>
    </source>
</evidence>
<protein>
    <recommendedName>
        <fullName evidence="2">F5/8 type C domain-containing protein</fullName>
    </recommendedName>
</protein>
<proteinExistence type="predicted"/>
<dbReference type="SUPFAM" id="SSF48208">
    <property type="entry name" value="Six-hairpin glycosidases"/>
    <property type="match status" value="1"/>
</dbReference>
<dbReference type="PROSITE" id="PS51318">
    <property type="entry name" value="TAT"/>
    <property type="match status" value="1"/>
</dbReference>
<dbReference type="InterPro" id="IPR000421">
    <property type="entry name" value="FA58C"/>
</dbReference>
<feature type="signal peptide" evidence="1">
    <location>
        <begin position="1"/>
        <end position="38"/>
    </location>
</feature>
<dbReference type="GO" id="GO:0005975">
    <property type="term" value="P:carbohydrate metabolic process"/>
    <property type="evidence" value="ECO:0007669"/>
    <property type="project" value="InterPro"/>
</dbReference>
<dbReference type="Gene3D" id="2.60.120.260">
    <property type="entry name" value="Galactose-binding domain-like"/>
    <property type="match status" value="1"/>
</dbReference>
<evidence type="ECO:0000313" key="3">
    <source>
        <dbReference type="EMBL" id="MRG59943.1"/>
    </source>
</evidence>
<keyword evidence="1" id="KW-0732">Signal</keyword>
<feature type="domain" description="F5/8 type C" evidence="2">
    <location>
        <begin position="840"/>
        <end position="998"/>
    </location>
</feature>
<organism evidence="3 4">
    <name type="scientific">Agromyces agglutinans</name>
    <dbReference type="NCBI Taxonomy" id="2662258"/>
    <lineage>
        <taxon>Bacteria</taxon>
        <taxon>Bacillati</taxon>
        <taxon>Actinomycetota</taxon>
        <taxon>Actinomycetes</taxon>
        <taxon>Micrococcales</taxon>
        <taxon>Microbacteriaceae</taxon>
        <taxon>Agromyces</taxon>
    </lineage>
</organism>
<dbReference type="InterPro" id="IPR006311">
    <property type="entry name" value="TAT_signal"/>
</dbReference>
<reference evidence="3 4" key="1">
    <citation type="submission" date="2019-10" db="EMBL/GenBank/DDBJ databases">
        <authorList>
            <person name="Nie G."/>
            <person name="Ming H."/>
            <person name="Yi B."/>
        </authorList>
    </citation>
    <scope>NUCLEOTIDE SEQUENCE [LARGE SCALE GENOMIC DNA]</scope>
    <source>
        <strain evidence="3 4">CFH 90414</strain>
    </source>
</reference>
<dbReference type="PROSITE" id="PS50022">
    <property type="entry name" value="FA58C_3"/>
    <property type="match status" value="1"/>
</dbReference>
<feature type="chain" id="PRO_5038532370" description="F5/8 type C domain-containing protein" evidence="1">
    <location>
        <begin position="39"/>
        <end position="1000"/>
    </location>
</feature>
<dbReference type="RefSeq" id="WP_153684415.1">
    <property type="nucleotide sequence ID" value="NZ_WJIF01000004.1"/>
</dbReference>
<dbReference type="InterPro" id="IPR008979">
    <property type="entry name" value="Galactose-bd-like_sf"/>
</dbReference>
<accession>A0A6I2FDC2</accession>
<comment type="caution">
    <text evidence="3">The sequence shown here is derived from an EMBL/GenBank/DDBJ whole genome shotgun (WGS) entry which is preliminary data.</text>
</comment>
<dbReference type="EMBL" id="WJIF01000004">
    <property type="protein sequence ID" value="MRG59943.1"/>
    <property type="molecule type" value="Genomic_DNA"/>
</dbReference>
<keyword evidence="4" id="KW-1185">Reference proteome</keyword>
<dbReference type="SUPFAM" id="SSF49785">
    <property type="entry name" value="Galactose-binding domain-like"/>
    <property type="match status" value="1"/>
</dbReference>
<sequence length="1000" mass="109355">MTTLSRPPRPGRRRRRLVTATLATLAAGATLASGLAPAAAQPIAHAAGEASVTADASASATKAAASKREISHDEAAKTVTLVDGDLRMVIAYGGQAAVASFTLAGTELLADGMASTLVVDATGTELDSRQLGADPVVKVHGKAVDLNFSMASAEVRIDETWSFDLDKAAIGLRVDRSYDWADGVDPVIRHNGQLEIGWARVWDNIRRPADGGNLPIGNAYTGHDGFFLSEPNDRYGVEQGQFVFLANAGEQALAVDTRSDRRIATEFTYGEGRLGQETQVSGEDEWGYLLGTKESGFVYSGHTGNGVDTLIYEPVTGADGQRDVVDFSFAPADYDAYYDLGEVNGVADPAALTSLLNDFGRSGVVDTGYGMSTVGLRYLGTGPYDLALSNPTVFGYFDPAMTQSQLNLLEYFREYAQGEDGHMYGRTYRRTNPWGDNNLADADPAYAAAVAELYEYTGDDEWLASMRDSVRRAMDYMLQQRYDDPSGLFKNDIETCHSKKSLREWNDAFYVHGRSGYVNELMYRALTLWGELERDVFGDTGRADSYAATAARLKEQFNKDTADGGLWDPEKGMFAYWLCPDGTPQASVKHTQLNLQAVAFGMVDVERGRAILNELDVEMQKNRLGMIPQNFYPILPDTEEWAGDHFQSGLEDGPIYPFMTEMYMRAANVVGERERSLTYLDNTLARYTEDGFHGWSFLDWSLKPRLGEAWFPTNANAAGGVFSSMLGIRPTADGVTIAPNFPEAMNGSEVTKTIHESDELTVTYHSVLDQTVDYRTKDRDQRVTMQWSGQEPGASYTVRDGKREHEVQADDQGVVSYVLDGTGERRVALVDGDADGFVLDSEVPVDLALGAAVTASSSQEFDRFSAAFATDGARFSTDPSIGWSSEAQVGENHTEWISLDLGQAHSVGRVDLLPRNYDGRDIGRGFPAAFTIETSVDGVTWTPAVAETDYAQPTTFAVPSFSFDARDARYVRVTGTSLRTVEDDEYRMQLAEIEVFAPAS</sequence>
<dbReference type="AlphaFoldDB" id="A0A6I2FDC2"/>
<dbReference type="InterPro" id="IPR008928">
    <property type="entry name" value="6-hairpin_glycosidase_sf"/>
</dbReference>
<name>A0A6I2FDC2_9MICO</name>
<gene>
    <name evidence="3" type="ORF">GE115_08685</name>
</gene>
<dbReference type="Proteomes" id="UP000431080">
    <property type="component" value="Unassembled WGS sequence"/>
</dbReference>
<dbReference type="InterPro" id="IPR012341">
    <property type="entry name" value="6hp_glycosidase-like_sf"/>
</dbReference>
<dbReference type="Pfam" id="PF00754">
    <property type="entry name" value="F5_F8_type_C"/>
    <property type="match status" value="1"/>
</dbReference>
<evidence type="ECO:0000259" key="2">
    <source>
        <dbReference type="PROSITE" id="PS50022"/>
    </source>
</evidence>
<dbReference type="Gene3D" id="1.50.10.10">
    <property type="match status" value="1"/>
</dbReference>
<evidence type="ECO:0000313" key="4">
    <source>
        <dbReference type="Proteomes" id="UP000431080"/>
    </source>
</evidence>